<organism evidence="1 2">
    <name type="scientific">Dorcoceras hygrometricum</name>
    <dbReference type="NCBI Taxonomy" id="472368"/>
    <lineage>
        <taxon>Eukaryota</taxon>
        <taxon>Viridiplantae</taxon>
        <taxon>Streptophyta</taxon>
        <taxon>Embryophyta</taxon>
        <taxon>Tracheophyta</taxon>
        <taxon>Spermatophyta</taxon>
        <taxon>Magnoliopsida</taxon>
        <taxon>eudicotyledons</taxon>
        <taxon>Gunneridae</taxon>
        <taxon>Pentapetalae</taxon>
        <taxon>asterids</taxon>
        <taxon>lamiids</taxon>
        <taxon>Lamiales</taxon>
        <taxon>Gesneriaceae</taxon>
        <taxon>Didymocarpoideae</taxon>
        <taxon>Trichosporeae</taxon>
        <taxon>Loxocarpinae</taxon>
        <taxon>Dorcoceras</taxon>
    </lineage>
</organism>
<dbReference type="EMBL" id="KQ991936">
    <property type="protein sequence ID" value="KZV51208.1"/>
    <property type="molecule type" value="Genomic_DNA"/>
</dbReference>
<reference evidence="1 2" key="1">
    <citation type="journal article" date="2015" name="Proc. Natl. Acad. Sci. U.S.A.">
        <title>The resurrection genome of Boea hygrometrica: A blueprint for survival of dehydration.</title>
        <authorList>
            <person name="Xiao L."/>
            <person name="Yang G."/>
            <person name="Zhang L."/>
            <person name="Yang X."/>
            <person name="Zhao S."/>
            <person name="Ji Z."/>
            <person name="Zhou Q."/>
            <person name="Hu M."/>
            <person name="Wang Y."/>
            <person name="Chen M."/>
            <person name="Xu Y."/>
            <person name="Jin H."/>
            <person name="Xiao X."/>
            <person name="Hu G."/>
            <person name="Bao F."/>
            <person name="Hu Y."/>
            <person name="Wan P."/>
            <person name="Li L."/>
            <person name="Deng X."/>
            <person name="Kuang T."/>
            <person name="Xiang C."/>
            <person name="Zhu J.K."/>
            <person name="Oliver M.J."/>
            <person name="He Y."/>
        </authorList>
    </citation>
    <scope>NUCLEOTIDE SEQUENCE [LARGE SCALE GENOMIC DNA]</scope>
    <source>
        <strain evidence="2">cv. XS01</strain>
    </source>
</reference>
<proteinExistence type="predicted"/>
<gene>
    <name evidence="1" type="ORF">F511_31874</name>
</gene>
<accession>A0A2Z7CWU6</accession>
<dbReference type="Proteomes" id="UP000250235">
    <property type="component" value="Unassembled WGS sequence"/>
</dbReference>
<evidence type="ECO:0000313" key="1">
    <source>
        <dbReference type="EMBL" id="KZV51208.1"/>
    </source>
</evidence>
<protein>
    <submittedName>
        <fullName evidence="1">Uncharacterized protein</fullName>
    </submittedName>
</protein>
<dbReference type="AlphaFoldDB" id="A0A2Z7CWU6"/>
<evidence type="ECO:0000313" key="2">
    <source>
        <dbReference type="Proteomes" id="UP000250235"/>
    </source>
</evidence>
<keyword evidence="2" id="KW-1185">Reference proteome</keyword>
<name>A0A2Z7CWU6_9LAMI</name>
<sequence length="56" mass="6136">MVQTPEGMTTTSSNFQQNVTCCSAYLLALQTPTSFSSFWGPKSSHSKPYKLNLTST</sequence>